<comment type="catalytic activity">
    <reaction evidence="7">
        <text>L-threonyl-[protein] + ATP = O-phospho-L-threonyl-[protein] + ADP + H(+)</text>
        <dbReference type="Rhea" id="RHEA:46608"/>
        <dbReference type="Rhea" id="RHEA-COMP:11060"/>
        <dbReference type="Rhea" id="RHEA-COMP:11605"/>
        <dbReference type="ChEBI" id="CHEBI:15378"/>
        <dbReference type="ChEBI" id="CHEBI:30013"/>
        <dbReference type="ChEBI" id="CHEBI:30616"/>
        <dbReference type="ChEBI" id="CHEBI:61977"/>
        <dbReference type="ChEBI" id="CHEBI:456216"/>
        <dbReference type="EC" id="2.7.11.25"/>
    </reaction>
</comment>
<evidence type="ECO:0000256" key="3">
    <source>
        <dbReference type="ARBA" id="ARBA00022679"/>
    </source>
</evidence>
<evidence type="ECO:0000256" key="4">
    <source>
        <dbReference type="ARBA" id="ARBA00022741"/>
    </source>
</evidence>
<gene>
    <name evidence="12" type="ORF">Ccrd_010615</name>
</gene>
<dbReference type="SUPFAM" id="SSF56112">
    <property type="entry name" value="Protein kinase-like (PK-like)"/>
    <property type="match status" value="2"/>
</dbReference>
<evidence type="ECO:0000256" key="10">
    <source>
        <dbReference type="SAM" id="MobiDB-lite"/>
    </source>
</evidence>
<evidence type="ECO:0000259" key="11">
    <source>
        <dbReference type="PROSITE" id="PS50011"/>
    </source>
</evidence>
<name>A0A118K6N4_CYNCS</name>
<dbReference type="GO" id="GO:0005524">
    <property type="term" value="F:ATP binding"/>
    <property type="evidence" value="ECO:0007669"/>
    <property type="project" value="UniProtKB-UniRule"/>
</dbReference>
<dbReference type="PROSITE" id="PS00107">
    <property type="entry name" value="PROTEIN_KINASE_ATP"/>
    <property type="match status" value="2"/>
</dbReference>
<feature type="binding site" evidence="9">
    <location>
        <position position="379"/>
    </location>
    <ligand>
        <name>ATP</name>
        <dbReference type="ChEBI" id="CHEBI:30616"/>
    </ligand>
</feature>
<comment type="similarity">
    <text evidence="1">Belongs to the protein kinase superfamily. STE Ser/Thr protein kinase family. MAP kinase kinase kinase subfamily.</text>
</comment>
<feature type="compositionally biased region" description="Pro residues" evidence="10">
    <location>
        <begin position="240"/>
        <end position="249"/>
    </location>
</feature>
<evidence type="ECO:0000256" key="9">
    <source>
        <dbReference type="PROSITE-ProRule" id="PRU10141"/>
    </source>
</evidence>
<comment type="catalytic activity">
    <reaction evidence="8">
        <text>L-seryl-[protein] + ATP = O-phospho-L-seryl-[protein] + ADP + H(+)</text>
        <dbReference type="Rhea" id="RHEA:17989"/>
        <dbReference type="Rhea" id="RHEA-COMP:9863"/>
        <dbReference type="Rhea" id="RHEA-COMP:11604"/>
        <dbReference type="ChEBI" id="CHEBI:15378"/>
        <dbReference type="ChEBI" id="CHEBI:29999"/>
        <dbReference type="ChEBI" id="CHEBI:30616"/>
        <dbReference type="ChEBI" id="CHEBI:83421"/>
        <dbReference type="ChEBI" id="CHEBI:456216"/>
        <dbReference type="EC" id="2.7.11.25"/>
    </reaction>
</comment>
<dbReference type="GO" id="GO:0005737">
    <property type="term" value="C:cytoplasm"/>
    <property type="evidence" value="ECO:0007669"/>
    <property type="project" value="TreeGrafter"/>
</dbReference>
<reference evidence="12 13" key="1">
    <citation type="journal article" date="2016" name="Sci. Rep.">
        <title>The genome sequence of the outbreeding globe artichoke constructed de novo incorporating a phase-aware low-pass sequencing strategy of F1 progeny.</title>
        <authorList>
            <person name="Scaglione D."/>
            <person name="Reyes-Chin-Wo S."/>
            <person name="Acquadro A."/>
            <person name="Froenicke L."/>
            <person name="Portis E."/>
            <person name="Beitel C."/>
            <person name="Tirone M."/>
            <person name="Mauro R."/>
            <person name="Lo Monaco A."/>
            <person name="Mauromicale G."/>
            <person name="Faccioli P."/>
            <person name="Cattivelli L."/>
            <person name="Rieseberg L."/>
            <person name="Michelmore R."/>
            <person name="Lanteri S."/>
        </authorList>
    </citation>
    <scope>NUCLEOTIDE SEQUENCE [LARGE SCALE GENOMIC DNA]</scope>
    <source>
        <strain evidence="12">2C</strain>
    </source>
</reference>
<evidence type="ECO:0000256" key="2">
    <source>
        <dbReference type="ARBA" id="ARBA00012406"/>
    </source>
</evidence>
<feature type="compositionally biased region" description="Basic and acidic residues" evidence="10">
    <location>
        <begin position="223"/>
        <end position="235"/>
    </location>
</feature>
<dbReference type="Pfam" id="PF00069">
    <property type="entry name" value="Pkinase"/>
    <property type="match status" value="2"/>
</dbReference>
<dbReference type="InterPro" id="IPR050538">
    <property type="entry name" value="MAP_kinase_kinase_kinase"/>
</dbReference>
<comment type="caution">
    <text evidence="12">The sequence shown here is derived from an EMBL/GenBank/DDBJ whole genome shotgun (WGS) entry which is preliminary data.</text>
</comment>
<feature type="region of interest" description="Disordered" evidence="10">
    <location>
        <begin position="1"/>
        <end position="64"/>
    </location>
</feature>
<feature type="binding site" evidence="9">
    <location>
        <position position="516"/>
    </location>
    <ligand>
        <name>ATP</name>
        <dbReference type="ChEBI" id="CHEBI:30616"/>
    </ligand>
</feature>
<evidence type="ECO:0000256" key="8">
    <source>
        <dbReference type="ARBA" id="ARBA00048329"/>
    </source>
</evidence>
<dbReference type="EC" id="2.7.11.25" evidence="2"/>
<dbReference type="OMA" id="NECLEVR"/>
<evidence type="ECO:0000256" key="7">
    <source>
        <dbReference type="ARBA" id="ARBA00047559"/>
    </source>
</evidence>
<dbReference type="Gramene" id="KVI10981">
    <property type="protein sequence ID" value="KVI10981"/>
    <property type="gene ID" value="Ccrd_010615"/>
</dbReference>
<accession>A0A118K6N4</accession>
<dbReference type="AlphaFoldDB" id="A0A118K6N4"/>
<proteinExistence type="inferred from homology"/>
<feature type="compositionally biased region" description="Low complexity" evidence="10">
    <location>
        <begin position="47"/>
        <end position="57"/>
    </location>
</feature>
<dbReference type="PROSITE" id="PS50011">
    <property type="entry name" value="PROTEIN_KINASE_DOM"/>
    <property type="match status" value="1"/>
</dbReference>
<keyword evidence="13" id="KW-1185">Reference proteome</keyword>
<evidence type="ECO:0000256" key="1">
    <source>
        <dbReference type="ARBA" id="ARBA00006529"/>
    </source>
</evidence>
<dbReference type="PANTHER" id="PTHR48016">
    <property type="entry name" value="MAP KINASE KINASE KINASE SSK2-RELATED-RELATED"/>
    <property type="match status" value="1"/>
</dbReference>
<feature type="region of interest" description="Disordered" evidence="10">
    <location>
        <begin position="112"/>
        <end position="173"/>
    </location>
</feature>
<feature type="compositionally biased region" description="Acidic residues" evidence="10">
    <location>
        <begin position="147"/>
        <end position="165"/>
    </location>
</feature>
<keyword evidence="3" id="KW-0808">Transferase</keyword>
<evidence type="ECO:0000256" key="6">
    <source>
        <dbReference type="ARBA" id="ARBA00022840"/>
    </source>
</evidence>
<evidence type="ECO:0000313" key="13">
    <source>
        <dbReference type="Proteomes" id="UP000243975"/>
    </source>
</evidence>
<keyword evidence="4 9" id="KW-0547">Nucleotide-binding</keyword>
<dbReference type="InterPro" id="IPR011009">
    <property type="entry name" value="Kinase-like_dom_sf"/>
</dbReference>
<dbReference type="Proteomes" id="UP000243975">
    <property type="component" value="Unassembled WGS sequence"/>
</dbReference>
<feature type="domain" description="Protein kinase" evidence="11">
    <location>
        <begin position="351"/>
        <end position="605"/>
    </location>
</feature>
<dbReference type="InterPro" id="IPR000719">
    <property type="entry name" value="Prot_kinase_dom"/>
</dbReference>
<feature type="region of interest" description="Disordered" evidence="10">
    <location>
        <begin position="212"/>
        <end position="249"/>
    </location>
</feature>
<dbReference type="PANTHER" id="PTHR48016:SF44">
    <property type="entry name" value="MITOGEN-ACTIVATED PROTEIN KINASE KINASE KINASE STE-STE11 FAMILY"/>
    <property type="match status" value="1"/>
</dbReference>
<dbReference type="Gene3D" id="3.30.200.20">
    <property type="entry name" value="Phosphorylase Kinase, domain 1"/>
    <property type="match status" value="2"/>
</dbReference>
<sequence>MLAARSRERYKRSMNLYTKQKQKGKGKGVAPKLQRRNAIKNINYDASPSSLSFDSSSAQRTRSLDIPSLSERTSFRIEGIDGEVDVICRSLGLSGPEDLAISEDVWKAHRGGSFPSSSRFRRSHRVSAMESPESDLSESFGSKISFSDDEVKTDDESSTSAEDEEARVLVTNGVKNRNDGVSFGGINEDRLGNEYSQANNGVGLANAEKARVLQDGGDDDDSDKTRERRHAEGESGIKGPGPPLLAPPPVPRVIVDDMGSKWDLIQSFAPRDDEHLESDGPVETIISENMVANVVDERETSGMMASIIDTIVPPFGSDPLDDEDDGSSMAAADLQYSPSPTRQFSGSFENWQKGDILGSGSFGTVYEGFTEHGDFFAVKEVSLLDQDSQGRQSIAQLEQEISLLSNFHHDNIVRYLGTDTGDGKLYIFLELVTRGSLARLYQKYDLRDSQNVVGDTAKEGETRGMNPASELDYSLSPNERFRGSFTNWQKGEFLGSGSMGTVYEGVTDEGFFFAVKEVSLLDQGSQGNQRIAQLEQEISSLSQLHHDNIVRYLGTDTGNGKLYIFLELVTRVDPNDRPTAAQLLEHPFLKRSGSMTSPPYSGMPL</sequence>
<organism evidence="12 13">
    <name type="scientific">Cynara cardunculus var. scolymus</name>
    <name type="common">Globe artichoke</name>
    <name type="synonym">Cynara scolymus</name>
    <dbReference type="NCBI Taxonomy" id="59895"/>
    <lineage>
        <taxon>Eukaryota</taxon>
        <taxon>Viridiplantae</taxon>
        <taxon>Streptophyta</taxon>
        <taxon>Embryophyta</taxon>
        <taxon>Tracheophyta</taxon>
        <taxon>Spermatophyta</taxon>
        <taxon>Magnoliopsida</taxon>
        <taxon>eudicotyledons</taxon>
        <taxon>Gunneridae</taxon>
        <taxon>Pentapetalae</taxon>
        <taxon>asterids</taxon>
        <taxon>campanulids</taxon>
        <taxon>Asterales</taxon>
        <taxon>Asteraceae</taxon>
        <taxon>Carduoideae</taxon>
        <taxon>Cardueae</taxon>
        <taxon>Carduinae</taxon>
        <taxon>Cynara</taxon>
    </lineage>
</organism>
<evidence type="ECO:0000256" key="5">
    <source>
        <dbReference type="ARBA" id="ARBA00022777"/>
    </source>
</evidence>
<keyword evidence="5 12" id="KW-0418">Kinase</keyword>
<dbReference type="GO" id="GO:0004709">
    <property type="term" value="F:MAP kinase kinase kinase activity"/>
    <property type="evidence" value="ECO:0007669"/>
    <property type="project" value="UniProtKB-EC"/>
</dbReference>
<evidence type="ECO:0000313" key="12">
    <source>
        <dbReference type="EMBL" id="KVI10981.1"/>
    </source>
</evidence>
<dbReference type="STRING" id="59895.A0A118K6N4"/>
<dbReference type="EMBL" id="LEKV01000969">
    <property type="protein sequence ID" value="KVI10981.1"/>
    <property type="molecule type" value="Genomic_DNA"/>
</dbReference>
<keyword evidence="6 9" id="KW-0067">ATP-binding</keyword>
<protein>
    <recommendedName>
        <fullName evidence="2">mitogen-activated protein kinase kinase kinase</fullName>
        <ecNumber evidence="2">2.7.11.25</ecNumber>
    </recommendedName>
</protein>
<dbReference type="InterPro" id="IPR017441">
    <property type="entry name" value="Protein_kinase_ATP_BS"/>
</dbReference>